<name>A0ABX1M603_9CYAN</name>
<dbReference type="InterPro" id="IPR036291">
    <property type="entry name" value="NAD(P)-bd_dom_sf"/>
</dbReference>
<accession>A0ABX1M603</accession>
<comment type="similarity">
    <text evidence="1">Belongs to the short-chain dehydrogenases/reductases (SDR) family.</text>
</comment>
<evidence type="ECO:0000256" key="2">
    <source>
        <dbReference type="ARBA" id="ARBA00023002"/>
    </source>
</evidence>
<keyword evidence="2" id="KW-0560">Oxidoreductase</keyword>
<organism evidence="3 4">
    <name type="scientific">Brasilonema octagenarum UFV-OR1</name>
    <dbReference type="NCBI Taxonomy" id="417115"/>
    <lineage>
        <taxon>Bacteria</taxon>
        <taxon>Bacillati</taxon>
        <taxon>Cyanobacteriota</taxon>
        <taxon>Cyanophyceae</taxon>
        <taxon>Nostocales</taxon>
        <taxon>Scytonemataceae</taxon>
        <taxon>Brasilonema</taxon>
        <taxon>Octagenarum group</taxon>
    </lineage>
</organism>
<dbReference type="PRINTS" id="PR00080">
    <property type="entry name" value="SDRFAMILY"/>
</dbReference>
<protein>
    <submittedName>
        <fullName evidence="3">Short chain dehydrogenase</fullName>
    </submittedName>
</protein>
<dbReference type="Pfam" id="PF13561">
    <property type="entry name" value="adh_short_C2"/>
    <property type="match status" value="1"/>
</dbReference>
<proteinExistence type="inferred from homology"/>
<dbReference type="CDD" id="cd05233">
    <property type="entry name" value="SDR_c"/>
    <property type="match status" value="1"/>
</dbReference>
<evidence type="ECO:0000256" key="1">
    <source>
        <dbReference type="ARBA" id="ARBA00006484"/>
    </source>
</evidence>
<dbReference type="InterPro" id="IPR020904">
    <property type="entry name" value="Sc_DH/Rdtase_CS"/>
</dbReference>
<dbReference type="PRINTS" id="PR00081">
    <property type="entry name" value="GDHRDH"/>
</dbReference>
<dbReference type="Proteomes" id="UP000762253">
    <property type="component" value="Unassembled WGS sequence"/>
</dbReference>
<dbReference type="RefSeq" id="WP_169265570.1">
    <property type="nucleotide sequence ID" value="NZ_QMEC01000052.1"/>
</dbReference>
<sequence>MILQDKVALVTGGTSGIGRATAIAYAQQQAKVVVVGRRIDEGEETVRLIQEAGGEAIFVQSDVTKEADVKAMVDKAVDVFGRLDIAFNNAGTADENPSLIEQTEAEYDRTMNVNVKGVWLSMKHEIAQMLKQGSGSFASGGTMCIVNTASAVGVVALPSIPLYTASKHAVVGLTKAAALQYAKAGIRINVVAPGSIATDMFESAQDEAKAYLAGLHPIGRVGTPLEVANAVLFLSSEMASFVTGETLMVDGGYVAQ</sequence>
<dbReference type="PROSITE" id="PS00061">
    <property type="entry name" value="ADH_SHORT"/>
    <property type="match status" value="1"/>
</dbReference>
<dbReference type="NCBIfam" id="NF004818">
    <property type="entry name" value="PRK06172.1"/>
    <property type="match status" value="1"/>
</dbReference>
<evidence type="ECO:0000313" key="4">
    <source>
        <dbReference type="Proteomes" id="UP000762253"/>
    </source>
</evidence>
<comment type="caution">
    <text evidence="3">The sequence shown here is derived from an EMBL/GenBank/DDBJ whole genome shotgun (WGS) entry which is preliminary data.</text>
</comment>
<dbReference type="PANTHER" id="PTHR24321">
    <property type="entry name" value="DEHYDROGENASES, SHORT CHAIN"/>
    <property type="match status" value="1"/>
</dbReference>
<keyword evidence="4" id="KW-1185">Reference proteome</keyword>
<dbReference type="Gene3D" id="3.40.50.720">
    <property type="entry name" value="NAD(P)-binding Rossmann-like Domain"/>
    <property type="match status" value="1"/>
</dbReference>
<dbReference type="PANTHER" id="PTHR24321:SF11">
    <property type="entry name" value="BLR0893 PROTEIN"/>
    <property type="match status" value="1"/>
</dbReference>
<reference evidence="3 4" key="1">
    <citation type="submission" date="2018-06" db="EMBL/GenBank/DDBJ databases">
        <title>Comparative genomics of Brasilonema spp. strains.</title>
        <authorList>
            <person name="Alvarenga D.O."/>
            <person name="Fiore M.F."/>
            <person name="Varani A.M."/>
        </authorList>
    </citation>
    <scope>NUCLEOTIDE SEQUENCE [LARGE SCALE GENOMIC DNA]</scope>
    <source>
        <strain evidence="3 4">UFV-OR1</strain>
    </source>
</reference>
<evidence type="ECO:0000313" key="3">
    <source>
        <dbReference type="EMBL" id="NMF63982.1"/>
    </source>
</evidence>
<dbReference type="InterPro" id="IPR002347">
    <property type="entry name" value="SDR_fam"/>
</dbReference>
<gene>
    <name evidence="3" type="ORF">DP115_14870</name>
</gene>
<dbReference type="SUPFAM" id="SSF51735">
    <property type="entry name" value="NAD(P)-binding Rossmann-fold domains"/>
    <property type="match status" value="1"/>
</dbReference>
<dbReference type="EMBL" id="QMEC01000052">
    <property type="protein sequence ID" value="NMF63982.1"/>
    <property type="molecule type" value="Genomic_DNA"/>
</dbReference>
<dbReference type="NCBIfam" id="NF005559">
    <property type="entry name" value="PRK07231.1"/>
    <property type="match status" value="1"/>
</dbReference>